<evidence type="ECO:0000313" key="5">
    <source>
        <dbReference type="Proteomes" id="UP000224006"/>
    </source>
</evidence>
<sequence length="269" mass="28373">MDSSSTVSRRVGSRQLCAGLVLMTQVAAAVYVPPTSVYTATGTSGSASGNPASAGGGPYNPNGFAAPSAPQFPPAGAPYVFSYMQQAPGWRHAPTGYYPGNGAGNYVKGAYGVGSGGANTMPEEEAFEVGRRKDAEPAGGGRGLESGMAVHDHAGDDTHRRMFKEAVLRPKTHKKKKRDVDGSYSEDISYVDEKLLELRLSDGRQLPSVRGIKTMLAAGALYGLNFLSLPAALMIAGLGGYRYLKSREQRENAATAKGSLRVSQRLPRN</sequence>
<reference evidence="4 5" key="1">
    <citation type="submission" date="2017-09" db="EMBL/GenBank/DDBJ databases">
        <title>Genome sequencing of Besnoitia besnoiti strain Bb-Ger1.</title>
        <authorList>
            <person name="Schares G."/>
            <person name="Venepally P."/>
            <person name="Lorenzi H.A."/>
        </authorList>
    </citation>
    <scope>NUCLEOTIDE SEQUENCE [LARGE SCALE GENOMIC DNA]</scope>
    <source>
        <strain evidence="4 5">Bb-Ger1</strain>
    </source>
</reference>
<protein>
    <recommendedName>
        <fullName evidence="6">Transmembrane protein</fullName>
    </recommendedName>
</protein>
<keyword evidence="2" id="KW-1133">Transmembrane helix</keyword>
<dbReference type="OrthoDB" id="333121at2759"/>
<evidence type="ECO:0008006" key="6">
    <source>
        <dbReference type="Google" id="ProtNLM"/>
    </source>
</evidence>
<evidence type="ECO:0000313" key="4">
    <source>
        <dbReference type="EMBL" id="PFH36230.1"/>
    </source>
</evidence>
<comment type="caution">
    <text evidence="4">The sequence shown here is derived from an EMBL/GenBank/DDBJ whole genome shotgun (WGS) entry which is preliminary data.</text>
</comment>
<dbReference type="EMBL" id="NWUJ01000003">
    <property type="protein sequence ID" value="PFH36230.1"/>
    <property type="molecule type" value="Genomic_DNA"/>
</dbReference>
<proteinExistence type="predicted"/>
<evidence type="ECO:0000256" key="1">
    <source>
        <dbReference type="SAM" id="MobiDB-lite"/>
    </source>
</evidence>
<evidence type="ECO:0000256" key="2">
    <source>
        <dbReference type="SAM" id="Phobius"/>
    </source>
</evidence>
<feature type="transmembrane region" description="Helical" evidence="2">
    <location>
        <begin position="215"/>
        <end position="241"/>
    </location>
</feature>
<dbReference type="GeneID" id="40309352"/>
<feature type="chain" id="PRO_5012225236" description="Transmembrane protein" evidence="3">
    <location>
        <begin position="30"/>
        <end position="269"/>
    </location>
</feature>
<gene>
    <name evidence="4" type="ORF">BESB_044220</name>
</gene>
<feature type="signal peptide" evidence="3">
    <location>
        <begin position="1"/>
        <end position="29"/>
    </location>
</feature>
<evidence type="ECO:0000256" key="3">
    <source>
        <dbReference type="SAM" id="SignalP"/>
    </source>
</evidence>
<dbReference type="VEuPathDB" id="ToxoDB:BESB_044220"/>
<keyword evidence="2" id="KW-0472">Membrane</keyword>
<feature type="region of interest" description="Disordered" evidence="1">
    <location>
        <begin position="128"/>
        <end position="147"/>
    </location>
</feature>
<keyword evidence="3" id="KW-0732">Signal</keyword>
<dbReference type="KEGG" id="bbes:BESB_044220"/>
<dbReference type="Proteomes" id="UP000224006">
    <property type="component" value="Chromosome III"/>
</dbReference>
<keyword evidence="5" id="KW-1185">Reference proteome</keyword>
<name>A0A2A9ML98_BESBE</name>
<dbReference type="RefSeq" id="XP_029220239.1">
    <property type="nucleotide sequence ID" value="XM_029362873.1"/>
</dbReference>
<accession>A0A2A9ML98</accession>
<organism evidence="4 5">
    <name type="scientific">Besnoitia besnoiti</name>
    <name type="common">Apicomplexan protozoan</name>
    <dbReference type="NCBI Taxonomy" id="94643"/>
    <lineage>
        <taxon>Eukaryota</taxon>
        <taxon>Sar</taxon>
        <taxon>Alveolata</taxon>
        <taxon>Apicomplexa</taxon>
        <taxon>Conoidasida</taxon>
        <taxon>Coccidia</taxon>
        <taxon>Eucoccidiorida</taxon>
        <taxon>Eimeriorina</taxon>
        <taxon>Sarcocystidae</taxon>
        <taxon>Besnoitia</taxon>
    </lineage>
</organism>
<dbReference type="AlphaFoldDB" id="A0A2A9ML98"/>
<keyword evidence="2" id="KW-0812">Transmembrane</keyword>